<comment type="similarity">
    <text evidence="2">Belongs to the BORCS8 family.</text>
</comment>
<evidence type="ECO:0000313" key="6">
    <source>
        <dbReference type="EMBL" id="NDV37507.1"/>
    </source>
</evidence>
<comment type="subcellular location">
    <subcellularLocation>
        <location evidence="1">Lysosome membrane</location>
    </subcellularLocation>
</comment>
<keyword evidence="3" id="KW-0472">Membrane</keyword>
<feature type="compositionally biased region" description="Low complexity" evidence="5">
    <location>
        <begin position="156"/>
        <end position="165"/>
    </location>
</feature>
<feature type="region of interest" description="Disordered" evidence="5">
    <location>
        <begin position="113"/>
        <end position="185"/>
    </location>
</feature>
<dbReference type="EMBL" id="GIBP01008538">
    <property type="protein sequence ID" value="NDV37507.1"/>
    <property type="molecule type" value="Transcribed_RNA"/>
</dbReference>
<sequence>MKSPPLKVVHHLDEDTKTRALRGSRKMSEYLHHLANEPSIGLYHVCDHIIRNVPRSVETKKILKTSNKSVEDLNYDMDFTIRTVRNLHDLDTFTNLKQLITESTKTLENIRLKIPPSTPEPAPILSPTPIEPEATKETSEDSFGSEPDLNNLTTGAQQTKKPAAGKAKKQPPSKKKDGELAFKSF</sequence>
<protein>
    <submittedName>
        <fullName evidence="6">Uncharacterized protein</fullName>
    </submittedName>
</protein>
<dbReference type="GO" id="GO:0099078">
    <property type="term" value="C:BORC complex"/>
    <property type="evidence" value="ECO:0007669"/>
    <property type="project" value="TreeGrafter"/>
</dbReference>
<dbReference type="PANTHER" id="PTHR21146">
    <property type="entry name" value="MEF2B PROTEIN"/>
    <property type="match status" value="1"/>
</dbReference>
<evidence type="ECO:0000256" key="3">
    <source>
        <dbReference type="ARBA" id="ARBA00023136"/>
    </source>
</evidence>
<dbReference type="Pfam" id="PF10167">
    <property type="entry name" value="BORCS8"/>
    <property type="match status" value="1"/>
</dbReference>
<evidence type="ECO:0000256" key="2">
    <source>
        <dbReference type="ARBA" id="ARBA00010463"/>
    </source>
</evidence>
<evidence type="ECO:0000256" key="5">
    <source>
        <dbReference type="SAM" id="MobiDB-lite"/>
    </source>
</evidence>
<organism evidence="6">
    <name type="scientific">Arcella intermedia</name>
    <dbReference type="NCBI Taxonomy" id="1963864"/>
    <lineage>
        <taxon>Eukaryota</taxon>
        <taxon>Amoebozoa</taxon>
        <taxon>Tubulinea</taxon>
        <taxon>Elardia</taxon>
        <taxon>Arcellinida</taxon>
        <taxon>Sphaerothecina</taxon>
        <taxon>Arcellidae</taxon>
        <taxon>Arcella</taxon>
    </lineage>
</organism>
<reference evidence="6" key="1">
    <citation type="journal article" date="2020" name="J. Eukaryot. Microbiol.">
        <title>De novo Sequencing, Assembly and Annotation of the Transcriptome for the Free-Living Testate Amoeba Arcella intermedia.</title>
        <authorList>
            <person name="Ribeiro G.M."/>
            <person name="Porfirio-Sousa A.L."/>
            <person name="Maurer-Alcala X.X."/>
            <person name="Katz L.A."/>
            <person name="Lahr D.J.G."/>
        </authorList>
    </citation>
    <scope>NUCLEOTIDE SEQUENCE</scope>
</reference>
<evidence type="ECO:0000256" key="4">
    <source>
        <dbReference type="ARBA" id="ARBA00023228"/>
    </source>
</evidence>
<keyword evidence="4" id="KW-0458">Lysosome</keyword>
<name>A0A6B2LL16_9EUKA</name>
<feature type="compositionally biased region" description="Basic and acidic residues" evidence="5">
    <location>
        <begin position="174"/>
        <end position="185"/>
    </location>
</feature>
<dbReference type="InterPro" id="IPR019320">
    <property type="entry name" value="BORCS8"/>
</dbReference>
<accession>A0A6B2LL16</accession>
<proteinExistence type="inferred from homology"/>
<dbReference type="GO" id="GO:0005765">
    <property type="term" value="C:lysosomal membrane"/>
    <property type="evidence" value="ECO:0007669"/>
    <property type="project" value="UniProtKB-SubCell"/>
</dbReference>
<dbReference type="AlphaFoldDB" id="A0A6B2LL16"/>
<feature type="compositionally biased region" description="Pro residues" evidence="5">
    <location>
        <begin position="116"/>
        <end position="130"/>
    </location>
</feature>
<evidence type="ECO:0000256" key="1">
    <source>
        <dbReference type="ARBA" id="ARBA00004656"/>
    </source>
</evidence>
<dbReference type="PANTHER" id="PTHR21146:SF0">
    <property type="entry name" value="BLOC-1-RELATED COMPLEX SUBUNIT 8"/>
    <property type="match status" value="1"/>
</dbReference>